<dbReference type="RefSeq" id="WP_115586104.1">
    <property type="nucleotide sequence ID" value="NZ_CP025544.1"/>
</dbReference>
<evidence type="ECO:0000313" key="4">
    <source>
        <dbReference type="Proteomes" id="UP000254834"/>
    </source>
</evidence>
<feature type="signal peptide" evidence="2">
    <location>
        <begin position="1"/>
        <end position="22"/>
    </location>
</feature>
<feature type="compositionally biased region" description="Basic and acidic residues" evidence="1">
    <location>
        <begin position="28"/>
        <end position="38"/>
    </location>
</feature>
<feature type="compositionally biased region" description="Basic and acidic residues" evidence="1">
    <location>
        <begin position="110"/>
        <end position="173"/>
    </location>
</feature>
<keyword evidence="4" id="KW-1185">Reference proteome</keyword>
<evidence type="ECO:0000256" key="2">
    <source>
        <dbReference type="SAM" id="SignalP"/>
    </source>
</evidence>
<dbReference type="Proteomes" id="UP000254834">
    <property type="component" value="Chromosome"/>
</dbReference>
<name>A0A345ZCS2_9BACT</name>
<feature type="region of interest" description="Disordered" evidence="1">
    <location>
        <begin position="27"/>
        <end position="176"/>
    </location>
</feature>
<sequence length="231" mass="24983">MKKITIINLTLLLLTQSQSYLLAPAEPAKVEPAKENSADKQQPTTAAEKNYENQTSHKTTQEPNNNAGTVATKQEPSATTSTKSETGISLESAKNTGEEEGEEETFTDVIIDHGGESDVEHAVEKIKEDSEEADLKAEETGKSKKEAGLKAQEAGKSKEKSSEHEEIKTDAADAIKNMTPEQNKELEASIKKTTQAAKNDPSKSAEISYATSKIMEVASLPTKEESGVYKI</sequence>
<reference evidence="3 4" key="1">
    <citation type="submission" date="2017-12" db="EMBL/GenBank/DDBJ databases">
        <title>Chromulinavorax destructans is a abundant pathogen of dominant heterotrophic picoflagllates.</title>
        <authorList>
            <person name="Deeg C.M."/>
            <person name="Zimmer M."/>
            <person name="Suttle C.A."/>
        </authorList>
    </citation>
    <scope>NUCLEOTIDE SEQUENCE [LARGE SCALE GENOMIC DNA]</scope>
    <source>
        <strain evidence="3 4">SeV1</strain>
    </source>
</reference>
<evidence type="ECO:0000313" key="3">
    <source>
        <dbReference type="EMBL" id="AXK61089.1"/>
    </source>
</evidence>
<feature type="chain" id="PRO_5016896982" evidence="2">
    <location>
        <begin position="23"/>
        <end position="231"/>
    </location>
</feature>
<protein>
    <submittedName>
        <fullName evidence="3">Uncharacterized protein</fullName>
    </submittedName>
</protein>
<organism evidence="3 4">
    <name type="scientific">Candidatus Chromulinivorax destructor</name>
    <dbReference type="NCBI Taxonomy" id="2066483"/>
    <lineage>
        <taxon>Bacteria</taxon>
        <taxon>Candidatus Babelota</taxon>
        <taxon>Candidatus Babeliae</taxon>
        <taxon>Candidatus Babeliales</taxon>
        <taxon>Candidatus Chromulinivoraceae</taxon>
        <taxon>Candidatus Chromulinivorax</taxon>
    </lineage>
</organism>
<evidence type="ECO:0000256" key="1">
    <source>
        <dbReference type="SAM" id="MobiDB-lite"/>
    </source>
</evidence>
<proteinExistence type="predicted"/>
<feature type="compositionally biased region" description="Polar residues" evidence="1">
    <location>
        <begin position="39"/>
        <end position="95"/>
    </location>
</feature>
<dbReference type="KEGG" id="cdes:C0J27_05150"/>
<gene>
    <name evidence="3" type="ORF">C0J27_05150</name>
</gene>
<dbReference type="EMBL" id="CP025544">
    <property type="protein sequence ID" value="AXK61089.1"/>
    <property type="molecule type" value="Genomic_DNA"/>
</dbReference>
<accession>A0A345ZCS2</accession>
<dbReference type="AlphaFoldDB" id="A0A345ZCS2"/>
<keyword evidence="2" id="KW-0732">Signal</keyword>